<reference evidence="1" key="1">
    <citation type="submission" date="2021-01" db="EMBL/GenBank/DDBJ databases">
        <authorList>
            <person name="Corre E."/>
            <person name="Pelletier E."/>
            <person name="Niang G."/>
            <person name="Scheremetjew M."/>
            <person name="Finn R."/>
            <person name="Kale V."/>
            <person name="Holt S."/>
            <person name="Cochrane G."/>
            <person name="Meng A."/>
            <person name="Brown T."/>
            <person name="Cohen L."/>
        </authorList>
    </citation>
    <scope>NUCLEOTIDE SEQUENCE</scope>
    <source>
        <strain evidence="1">CCAP979/52</strain>
    </source>
</reference>
<dbReference type="AlphaFoldDB" id="A0A7S0QH67"/>
<gene>
    <name evidence="1" type="ORF">CCUR1050_LOCUS8130</name>
</gene>
<protein>
    <submittedName>
        <fullName evidence="1">Uncharacterized protein</fullName>
    </submittedName>
</protein>
<sequence>MAEAALEFDNLMGLNHSGNDDQDFTSLLAENMPDCVESNSNPSAESKHLSIDTSADYGAEVSAHTELSSSIDSNLSGDEVLNWRLSGVDFESPAKLKIILRQSDESELISTQDEHSEDRSAGDELYAASANGDSEVGSLWAANREDFAVLARPLPDPEPKFRFHPKVTNGHLRRPTVTHGTSSVEFSVPLTQYLYVPSISTSEFPLIQASFSDIDGERTEAAVVTQLREQWDLAGAQRLQISCILLLKDWAHIARQRSIVRKAVADDEWYWRQHQHKSVLGLRRHLDKIFKCWVAYAVWKTSGKSLSLLCTRQLAGIVFLQWKAVSCENAFVEQMEELRTSVHTVTRAAHLANVATRSCGEVIGDMRGYSGYTNLLCRSMSVRSWLRAPTSGDSRKPDSAVLPRSFFSWKDTLRDSKLVQLHWRIEQIEALLSEPAAQAHQPLIGSGASGGAKFDRICLEKLSREMLLSVGRGEDDELQERIVLLLQIVTEVNQATD</sequence>
<proteinExistence type="predicted"/>
<name>A0A7S0QH67_9CRYP</name>
<dbReference type="EMBL" id="HBEZ01014675">
    <property type="protein sequence ID" value="CAD8630451.1"/>
    <property type="molecule type" value="Transcribed_RNA"/>
</dbReference>
<evidence type="ECO:0000313" key="1">
    <source>
        <dbReference type="EMBL" id="CAD8630451.1"/>
    </source>
</evidence>
<accession>A0A7S0QH67</accession>
<organism evidence="1">
    <name type="scientific">Cryptomonas curvata</name>
    <dbReference type="NCBI Taxonomy" id="233186"/>
    <lineage>
        <taxon>Eukaryota</taxon>
        <taxon>Cryptophyceae</taxon>
        <taxon>Cryptomonadales</taxon>
        <taxon>Cryptomonadaceae</taxon>
        <taxon>Cryptomonas</taxon>
    </lineage>
</organism>